<dbReference type="EMBL" id="BMJD01000040">
    <property type="protein sequence ID" value="GGB55715.1"/>
    <property type="molecule type" value="Genomic_DNA"/>
</dbReference>
<dbReference type="Pfam" id="PF07676">
    <property type="entry name" value="PD40"/>
    <property type="match status" value="4"/>
</dbReference>
<dbReference type="PANTHER" id="PTHR36842:SF1">
    <property type="entry name" value="PROTEIN TOLB"/>
    <property type="match status" value="1"/>
</dbReference>
<dbReference type="PANTHER" id="PTHR36842">
    <property type="entry name" value="PROTEIN TOLB HOMOLOG"/>
    <property type="match status" value="1"/>
</dbReference>
<sequence>MSLKMKNITFLIGMVFLFFFMWGISLFAEPSKGFSGFGETTDLSPDDETLVFSYFQDGNASLYTVPASGGTAKLLAKPIEGNSFINPTFSPNGDKVAFIKQWEVEEQERTFGELMIIDQTNGKMEQLTDTNNLITEAVFSPDGKTLYFLKASVYKNYSEIASKRPHEFDIFRMDLETKAIDQITHKKAYEMSGLAVTPDGKQLMYRSYGNGDQLVFHSLADDGETVVIPSGEFASGAPIISSPSLSSDGKRVTFSDVATKGKDGLFIYEAFKMDVDTQQAKQITSFHKHVTNPVFFHHSNSLIVTVDEKFGEARSEYSYWRVSMDGDQRKHLSINIPEVDDMK</sequence>
<evidence type="ECO:0000256" key="1">
    <source>
        <dbReference type="ARBA" id="ARBA00009820"/>
    </source>
</evidence>
<accession>A0A9W5X7E1</accession>
<name>A0A9W5X7E1_9BACI</name>
<protein>
    <recommendedName>
        <fullName evidence="4">Translocation protein TolB</fullName>
    </recommendedName>
</protein>
<proteinExistence type="inferred from homology"/>
<reference evidence="2" key="2">
    <citation type="submission" date="2020-09" db="EMBL/GenBank/DDBJ databases">
        <authorList>
            <person name="Sun Q."/>
            <person name="Zhou Y."/>
        </authorList>
    </citation>
    <scope>NUCLEOTIDE SEQUENCE</scope>
    <source>
        <strain evidence="2">CGMCC 1.15454</strain>
    </source>
</reference>
<dbReference type="SUPFAM" id="SSF69304">
    <property type="entry name" value="Tricorn protease N-terminal domain"/>
    <property type="match status" value="1"/>
</dbReference>
<dbReference type="Proteomes" id="UP000621492">
    <property type="component" value="Unassembled WGS sequence"/>
</dbReference>
<reference evidence="2" key="1">
    <citation type="journal article" date="2014" name="Int. J. Syst. Evol. Microbiol.">
        <title>Complete genome sequence of Corynebacterium casei LMG S-19264T (=DSM 44701T), isolated from a smear-ripened cheese.</title>
        <authorList>
            <consortium name="US DOE Joint Genome Institute (JGI-PGF)"/>
            <person name="Walter F."/>
            <person name="Albersmeier A."/>
            <person name="Kalinowski J."/>
            <person name="Ruckert C."/>
        </authorList>
    </citation>
    <scope>NUCLEOTIDE SEQUENCE</scope>
    <source>
        <strain evidence="2">CGMCC 1.15454</strain>
    </source>
</reference>
<evidence type="ECO:0000313" key="3">
    <source>
        <dbReference type="Proteomes" id="UP000621492"/>
    </source>
</evidence>
<gene>
    <name evidence="2" type="ORF">GCM10011409_36720</name>
</gene>
<dbReference type="AlphaFoldDB" id="A0A9W5X7E1"/>
<dbReference type="InterPro" id="IPR011042">
    <property type="entry name" value="6-blade_b-propeller_TolB-like"/>
</dbReference>
<dbReference type="RefSeq" id="WP_088051067.1">
    <property type="nucleotide sequence ID" value="NZ_BMJD01000040.1"/>
</dbReference>
<organism evidence="2 3">
    <name type="scientific">Lentibacillus populi</name>
    <dbReference type="NCBI Taxonomy" id="1827502"/>
    <lineage>
        <taxon>Bacteria</taxon>
        <taxon>Bacillati</taxon>
        <taxon>Bacillota</taxon>
        <taxon>Bacilli</taxon>
        <taxon>Bacillales</taxon>
        <taxon>Bacillaceae</taxon>
        <taxon>Lentibacillus</taxon>
    </lineage>
</organism>
<dbReference type="InterPro" id="IPR011659">
    <property type="entry name" value="WD40"/>
</dbReference>
<evidence type="ECO:0008006" key="4">
    <source>
        <dbReference type="Google" id="ProtNLM"/>
    </source>
</evidence>
<comment type="caution">
    <text evidence="2">The sequence shown here is derived from an EMBL/GenBank/DDBJ whole genome shotgun (WGS) entry which is preliminary data.</text>
</comment>
<keyword evidence="3" id="KW-1185">Reference proteome</keyword>
<dbReference type="Gene3D" id="2.120.10.30">
    <property type="entry name" value="TolB, C-terminal domain"/>
    <property type="match status" value="2"/>
</dbReference>
<comment type="similarity">
    <text evidence="1">Belongs to the TolB family.</text>
</comment>
<evidence type="ECO:0000313" key="2">
    <source>
        <dbReference type="EMBL" id="GGB55715.1"/>
    </source>
</evidence>